<comment type="caution">
    <text evidence="1">The sequence shown here is derived from an EMBL/GenBank/DDBJ whole genome shotgun (WGS) entry which is preliminary data.</text>
</comment>
<name>A0A922MVE2_SPOEX</name>
<proteinExistence type="predicted"/>
<evidence type="ECO:0000313" key="1">
    <source>
        <dbReference type="EMBL" id="KAH9643658.1"/>
    </source>
</evidence>
<sequence>MPVLGYEMTSQELCPMYSTVDYMMGAQPHGWEKHPSNQYYGPVVRSPPQEARPVVTYSNEGLLTPHS</sequence>
<dbReference type="Proteomes" id="UP000814243">
    <property type="component" value="Unassembled WGS sequence"/>
</dbReference>
<protein>
    <submittedName>
        <fullName evidence="1">Uncharacterized protein</fullName>
    </submittedName>
</protein>
<reference evidence="1" key="1">
    <citation type="journal article" date="2021" name="G3 (Bethesda)">
        <title>Genome and transcriptome analysis of the beet armyworm Spodoptera exigua reveals targets for pest control. .</title>
        <authorList>
            <person name="Simon S."/>
            <person name="Breeschoten T."/>
            <person name="Jansen H.J."/>
            <person name="Dirks R.P."/>
            <person name="Schranz M.E."/>
            <person name="Ros V.I.D."/>
        </authorList>
    </citation>
    <scope>NUCLEOTIDE SEQUENCE</scope>
    <source>
        <tissue evidence="1">Whole pupae</tissue>
    </source>
</reference>
<dbReference type="EMBL" id="JACEFF010000119">
    <property type="protein sequence ID" value="KAH9643658.1"/>
    <property type="molecule type" value="Genomic_DNA"/>
</dbReference>
<accession>A0A922MVE2</accession>
<evidence type="ECO:0000313" key="2">
    <source>
        <dbReference type="Proteomes" id="UP000814243"/>
    </source>
</evidence>
<dbReference type="AlphaFoldDB" id="A0A922MVE2"/>
<gene>
    <name evidence="1" type="ORF">HF086_006134</name>
</gene>
<organism evidence="1 2">
    <name type="scientific">Spodoptera exigua</name>
    <name type="common">Beet armyworm</name>
    <name type="synonym">Noctua fulgens</name>
    <dbReference type="NCBI Taxonomy" id="7107"/>
    <lineage>
        <taxon>Eukaryota</taxon>
        <taxon>Metazoa</taxon>
        <taxon>Ecdysozoa</taxon>
        <taxon>Arthropoda</taxon>
        <taxon>Hexapoda</taxon>
        <taxon>Insecta</taxon>
        <taxon>Pterygota</taxon>
        <taxon>Neoptera</taxon>
        <taxon>Endopterygota</taxon>
        <taxon>Lepidoptera</taxon>
        <taxon>Glossata</taxon>
        <taxon>Ditrysia</taxon>
        <taxon>Noctuoidea</taxon>
        <taxon>Noctuidae</taxon>
        <taxon>Amphipyrinae</taxon>
        <taxon>Spodoptera</taxon>
    </lineage>
</organism>